<keyword evidence="2" id="KW-1185">Reference proteome</keyword>
<dbReference type="EMBL" id="SNXZ01000012">
    <property type="protein sequence ID" value="TDP89608.1"/>
    <property type="molecule type" value="Genomic_DNA"/>
</dbReference>
<gene>
    <name evidence="1" type="ORF">EV186_1128</name>
</gene>
<dbReference type="Proteomes" id="UP000295444">
    <property type="component" value="Unassembled WGS sequence"/>
</dbReference>
<organism evidence="1 2">
    <name type="scientific">Labedaea rhizosphaerae</name>
    <dbReference type="NCBI Taxonomy" id="598644"/>
    <lineage>
        <taxon>Bacteria</taxon>
        <taxon>Bacillati</taxon>
        <taxon>Actinomycetota</taxon>
        <taxon>Actinomycetes</taxon>
        <taxon>Pseudonocardiales</taxon>
        <taxon>Pseudonocardiaceae</taxon>
        <taxon>Labedaea</taxon>
    </lineage>
</organism>
<name>A0A4V3CXB7_LABRH</name>
<evidence type="ECO:0000313" key="2">
    <source>
        <dbReference type="Proteomes" id="UP000295444"/>
    </source>
</evidence>
<proteinExistence type="predicted"/>
<dbReference type="AlphaFoldDB" id="A0A4V3CXB7"/>
<comment type="caution">
    <text evidence="1">The sequence shown here is derived from an EMBL/GenBank/DDBJ whole genome shotgun (WGS) entry which is preliminary data.</text>
</comment>
<reference evidence="1 2" key="1">
    <citation type="submission" date="2019-03" db="EMBL/GenBank/DDBJ databases">
        <title>Genomic Encyclopedia of Type Strains, Phase IV (KMG-IV): sequencing the most valuable type-strain genomes for metagenomic binning, comparative biology and taxonomic classification.</title>
        <authorList>
            <person name="Goeker M."/>
        </authorList>
    </citation>
    <scope>NUCLEOTIDE SEQUENCE [LARGE SCALE GENOMIC DNA]</scope>
    <source>
        <strain evidence="1 2">DSM 45361</strain>
    </source>
</reference>
<protein>
    <submittedName>
        <fullName evidence="1">Uncharacterized protein</fullName>
    </submittedName>
</protein>
<sequence>MQCADTPLMIFLAEPMEDDTAPARLGAMTKYKTFTGEETNGQKHWNYDFHDDDD</sequence>
<accession>A0A4V3CXB7</accession>
<evidence type="ECO:0000313" key="1">
    <source>
        <dbReference type="EMBL" id="TDP89608.1"/>
    </source>
</evidence>